<sequence length="189" mass="20197">MSPAGMAGGPGPVGPVLPAHLAAQPPAVAARSPRPVPGFDADAAVRVPKRVFQETFDILRRCGGNCRECAVLWVVSWDSPDTVTRVVHPTHRARAAEVEIDPAWLTGFFVELAQRGEGIRAQVHSHPGRAFHSATDDAWPAIHTPGFLSLVVPRFAQGPAGLIHTYLAQITSGGGWRSLPPADYLEVRP</sequence>
<reference evidence="1" key="1">
    <citation type="submission" date="2022-08" db="EMBL/GenBank/DDBJ databases">
        <title>Draft genome sequencing of Roseisolibacter agri AW1220.</title>
        <authorList>
            <person name="Tobiishi Y."/>
            <person name="Tonouchi A."/>
        </authorList>
    </citation>
    <scope>NUCLEOTIDE SEQUENCE</scope>
    <source>
        <strain evidence="1">AW1220</strain>
    </source>
</reference>
<organism evidence="1 2">
    <name type="scientific">Roseisolibacter agri</name>
    <dbReference type="NCBI Taxonomy" id="2014610"/>
    <lineage>
        <taxon>Bacteria</taxon>
        <taxon>Pseudomonadati</taxon>
        <taxon>Gemmatimonadota</taxon>
        <taxon>Gemmatimonadia</taxon>
        <taxon>Gemmatimonadales</taxon>
        <taxon>Gemmatimonadaceae</taxon>
        <taxon>Roseisolibacter</taxon>
    </lineage>
</organism>
<name>A0AA37Q7Y6_9BACT</name>
<evidence type="ECO:0008006" key="3">
    <source>
        <dbReference type="Google" id="ProtNLM"/>
    </source>
</evidence>
<protein>
    <recommendedName>
        <fullName evidence="3">JAB domain-containing protein</fullName>
    </recommendedName>
</protein>
<proteinExistence type="predicted"/>
<dbReference type="Proteomes" id="UP001161325">
    <property type="component" value="Unassembled WGS sequence"/>
</dbReference>
<dbReference type="SUPFAM" id="SSF102712">
    <property type="entry name" value="JAB1/MPN domain"/>
    <property type="match status" value="1"/>
</dbReference>
<accession>A0AA37Q7Y6</accession>
<dbReference type="EMBL" id="BRXS01000008">
    <property type="protein sequence ID" value="GLC28249.1"/>
    <property type="molecule type" value="Genomic_DNA"/>
</dbReference>
<dbReference type="AlphaFoldDB" id="A0AA37Q7Y6"/>
<dbReference type="Gene3D" id="3.40.140.10">
    <property type="entry name" value="Cytidine Deaminase, domain 2"/>
    <property type="match status" value="1"/>
</dbReference>
<gene>
    <name evidence="1" type="ORF">rosag_47620</name>
</gene>
<keyword evidence="2" id="KW-1185">Reference proteome</keyword>
<evidence type="ECO:0000313" key="2">
    <source>
        <dbReference type="Proteomes" id="UP001161325"/>
    </source>
</evidence>
<evidence type="ECO:0000313" key="1">
    <source>
        <dbReference type="EMBL" id="GLC28249.1"/>
    </source>
</evidence>
<comment type="caution">
    <text evidence="1">The sequence shown here is derived from an EMBL/GenBank/DDBJ whole genome shotgun (WGS) entry which is preliminary data.</text>
</comment>